<dbReference type="Pfam" id="PF11342">
    <property type="entry name" value="DUF3144"/>
    <property type="match status" value="1"/>
</dbReference>
<dbReference type="STRING" id="1121022.GCA_000376105_01715"/>
<dbReference type="Gene3D" id="1.10.287.3020">
    <property type="match status" value="1"/>
</dbReference>
<dbReference type="OrthoDB" id="7173829at2"/>
<comment type="caution">
    <text evidence="1">The sequence shown here is derived from an EMBL/GenBank/DDBJ whole genome shotgun (WGS) entry which is preliminary data.</text>
</comment>
<proteinExistence type="predicted"/>
<dbReference type="InterPro" id="IPR021490">
    <property type="entry name" value="DUF3144"/>
</dbReference>
<evidence type="ECO:0000313" key="2">
    <source>
        <dbReference type="Proteomes" id="UP000017837"/>
    </source>
</evidence>
<name>V4RSH7_9CAUL</name>
<organism evidence="1 2">
    <name type="scientific">Asticcacaulis benevestitus DSM 16100 = ATCC BAA-896</name>
    <dbReference type="NCBI Taxonomy" id="1121022"/>
    <lineage>
        <taxon>Bacteria</taxon>
        <taxon>Pseudomonadati</taxon>
        <taxon>Pseudomonadota</taxon>
        <taxon>Alphaproteobacteria</taxon>
        <taxon>Caulobacterales</taxon>
        <taxon>Caulobacteraceae</taxon>
        <taxon>Asticcacaulis</taxon>
    </lineage>
</organism>
<protein>
    <recommendedName>
        <fullName evidence="3">DUF3144 domain-containing protein</fullName>
    </recommendedName>
</protein>
<dbReference type="AlphaFoldDB" id="V4RSH7"/>
<sequence length="92" mass="10270">MSTPEELAFTARAKAHIDICNAQSEHAHAEDVALSALYAAARYGAYLCLNGNGSGEQMVARRAEATLMFEEQFRQMFHDCYDEFASNFETVK</sequence>
<keyword evidence="2" id="KW-1185">Reference proteome</keyword>
<dbReference type="EMBL" id="AWGB01000005">
    <property type="protein sequence ID" value="ESQ94123.1"/>
    <property type="molecule type" value="Genomic_DNA"/>
</dbReference>
<dbReference type="Proteomes" id="UP000017837">
    <property type="component" value="Unassembled WGS sequence"/>
</dbReference>
<evidence type="ECO:0000313" key="1">
    <source>
        <dbReference type="EMBL" id="ESQ94123.1"/>
    </source>
</evidence>
<dbReference type="RefSeq" id="WP_018081382.1">
    <property type="nucleotide sequence ID" value="NZ_AQWM01000005.1"/>
</dbReference>
<dbReference type="PATRIC" id="fig|1121022.4.peg.647"/>
<accession>V4RSH7</accession>
<reference evidence="1 2" key="1">
    <citation type="journal article" date="2014" name="Nature">
        <title>Sequential evolution of bacterial morphology by co-option of a developmental regulator.</title>
        <authorList>
            <person name="Jiang C."/>
            <person name="Brown P.J."/>
            <person name="Ducret A."/>
            <person name="Brun Y.V."/>
        </authorList>
    </citation>
    <scope>NUCLEOTIDE SEQUENCE [LARGE SCALE GENOMIC DNA]</scope>
    <source>
        <strain evidence="1 2">DSM 16100</strain>
    </source>
</reference>
<gene>
    <name evidence="1" type="ORF">ABENE_03260</name>
</gene>
<evidence type="ECO:0008006" key="3">
    <source>
        <dbReference type="Google" id="ProtNLM"/>
    </source>
</evidence>